<accession>G5GGN1</accession>
<protein>
    <recommendedName>
        <fullName evidence="6">Impact N-terminal domain-containing protein</fullName>
    </recommendedName>
</protein>
<dbReference type="Proteomes" id="UP000003011">
    <property type="component" value="Unassembled WGS sequence"/>
</dbReference>
<comment type="caution">
    <text evidence="4">The sequence shown here is derived from an EMBL/GenBank/DDBJ whole genome shotgun (WGS) entry which is preliminary data.</text>
</comment>
<dbReference type="InterPro" id="IPR015269">
    <property type="entry name" value="UPF0029_Impact_C"/>
</dbReference>
<dbReference type="PANTHER" id="PTHR16301">
    <property type="entry name" value="IMPACT-RELATED"/>
    <property type="match status" value="1"/>
</dbReference>
<evidence type="ECO:0000313" key="4">
    <source>
        <dbReference type="EMBL" id="EHI56191.1"/>
    </source>
</evidence>
<evidence type="ECO:0008006" key="6">
    <source>
        <dbReference type="Google" id="ProtNLM"/>
    </source>
</evidence>
<evidence type="ECO:0000256" key="1">
    <source>
        <dbReference type="ARBA" id="ARBA00007665"/>
    </source>
</evidence>
<dbReference type="PANTHER" id="PTHR16301:SF20">
    <property type="entry name" value="IMPACT FAMILY MEMBER YIGZ"/>
    <property type="match status" value="1"/>
</dbReference>
<dbReference type="Pfam" id="PF01205">
    <property type="entry name" value="Impact_N"/>
    <property type="match status" value="1"/>
</dbReference>
<dbReference type="Gene3D" id="3.30.70.240">
    <property type="match status" value="1"/>
</dbReference>
<keyword evidence="5" id="KW-1185">Reference proteome</keyword>
<gene>
    <name evidence="4" type="ORF">HMPREF9333_00721</name>
</gene>
<dbReference type="InterPro" id="IPR023582">
    <property type="entry name" value="Impact"/>
</dbReference>
<reference evidence="4 5" key="1">
    <citation type="submission" date="2011-08" db="EMBL/GenBank/DDBJ databases">
        <title>The Genome Sequence of Johnsonella ignava ATCC 51276.</title>
        <authorList>
            <consortium name="The Broad Institute Genome Sequencing Platform"/>
            <person name="Earl A."/>
            <person name="Ward D."/>
            <person name="Feldgarden M."/>
            <person name="Gevers D."/>
            <person name="Izard J."/>
            <person name="Blanton J.M."/>
            <person name="Baranova O.V."/>
            <person name="Dewhirst F.E."/>
            <person name="Young S.K."/>
            <person name="Zeng Q."/>
            <person name="Gargeya S."/>
            <person name="Fitzgerald M."/>
            <person name="Haas B."/>
            <person name="Abouelleil A."/>
            <person name="Alvarado L."/>
            <person name="Arachchi H.M."/>
            <person name="Berlin A."/>
            <person name="Brown A."/>
            <person name="Chapman S.B."/>
            <person name="Chen Z."/>
            <person name="Dunbar C."/>
            <person name="Freedman E."/>
            <person name="Gearin G."/>
            <person name="Gellesch M."/>
            <person name="Goldberg J."/>
            <person name="Griggs A."/>
            <person name="Gujja S."/>
            <person name="Heiman D."/>
            <person name="Howarth C."/>
            <person name="Larson L."/>
            <person name="Lui A."/>
            <person name="MacDonald P.J.P."/>
            <person name="Montmayeur A."/>
            <person name="Murphy C."/>
            <person name="Neiman D."/>
            <person name="Pearson M."/>
            <person name="Priest M."/>
            <person name="Roberts A."/>
            <person name="Saif S."/>
            <person name="Shea T."/>
            <person name="Shenoy N."/>
            <person name="Sisk P."/>
            <person name="Stolte C."/>
            <person name="Sykes S."/>
            <person name="Wortman J."/>
            <person name="Nusbaum C."/>
            <person name="Birren B."/>
        </authorList>
    </citation>
    <scope>NUCLEOTIDE SEQUENCE [LARGE SCALE GENOMIC DNA]</scope>
    <source>
        <strain evidence="4 5">ATCC 51276</strain>
    </source>
</reference>
<dbReference type="PATRIC" id="fig|679200.3.peg.759"/>
<dbReference type="Gene3D" id="3.30.230.30">
    <property type="entry name" value="Impact, N-terminal domain"/>
    <property type="match status" value="1"/>
</dbReference>
<dbReference type="RefSeq" id="WP_005539904.1">
    <property type="nucleotide sequence ID" value="NZ_JH378830.1"/>
</dbReference>
<sequence>MKKSGPDKIFVCCGSGNGEIIEKKSRFIAAVSPAYTQADAEHFIEGIKRKYRDARHNCYAYITDEGRICRFSDDGEPAKTAGAPIYNLIASGNIINVCVTVTRYFGGILLGTGGLVRAYTDAAVKAIKSSTILERHEGFMFKIESDYDYFGKMQHTALNQGIYIYDVEYTENITVTFIAEASKKQAFIDRLANESSGRIRVILDEKKFFVEKGGSAAELYPLYRGET</sequence>
<evidence type="ECO:0000259" key="2">
    <source>
        <dbReference type="Pfam" id="PF01205"/>
    </source>
</evidence>
<dbReference type="AlphaFoldDB" id="G5GGN1"/>
<dbReference type="SUPFAM" id="SSF54211">
    <property type="entry name" value="Ribosomal protein S5 domain 2-like"/>
    <property type="match status" value="1"/>
</dbReference>
<dbReference type="GO" id="GO:0006446">
    <property type="term" value="P:regulation of translational initiation"/>
    <property type="evidence" value="ECO:0007669"/>
    <property type="project" value="TreeGrafter"/>
</dbReference>
<proteinExistence type="inferred from homology"/>
<dbReference type="STRING" id="679200.HMPREF9333_00721"/>
<dbReference type="InterPro" id="IPR036956">
    <property type="entry name" value="Impact_N_sf"/>
</dbReference>
<feature type="domain" description="Impact N-terminal" evidence="2">
    <location>
        <begin position="23"/>
        <end position="127"/>
    </location>
</feature>
<dbReference type="InterPro" id="IPR020568">
    <property type="entry name" value="Ribosomal_Su5_D2-typ_SF"/>
</dbReference>
<evidence type="ECO:0000259" key="3">
    <source>
        <dbReference type="Pfam" id="PF09186"/>
    </source>
</evidence>
<dbReference type="InterPro" id="IPR035647">
    <property type="entry name" value="EFG_III/V"/>
</dbReference>
<dbReference type="EMBL" id="ACZL01000012">
    <property type="protein sequence ID" value="EHI56191.1"/>
    <property type="molecule type" value="Genomic_DNA"/>
</dbReference>
<evidence type="ECO:0000313" key="5">
    <source>
        <dbReference type="Proteomes" id="UP000003011"/>
    </source>
</evidence>
<name>G5GGN1_9FIRM</name>
<comment type="similarity">
    <text evidence="1">Belongs to the IMPACT family.</text>
</comment>
<dbReference type="eggNOG" id="COG1739">
    <property type="taxonomic scope" value="Bacteria"/>
</dbReference>
<dbReference type="GO" id="GO:0005737">
    <property type="term" value="C:cytoplasm"/>
    <property type="evidence" value="ECO:0007669"/>
    <property type="project" value="TreeGrafter"/>
</dbReference>
<organism evidence="4 5">
    <name type="scientific">Johnsonella ignava ATCC 51276</name>
    <dbReference type="NCBI Taxonomy" id="679200"/>
    <lineage>
        <taxon>Bacteria</taxon>
        <taxon>Bacillati</taxon>
        <taxon>Bacillota</taxon>
        <taxon>Clostridia</taxon>
        <taxon>Lachnospirales</taxon>
        <taxon>Lachnospiraceae</taxon>
        <taxon>Johnsonella</taxon>
    </lineage>
</organism>
<dbReference type="HOGENOM" id="CLU_083552_2_1_9"/>
<dbReference type="OrthoDB" id="9813771at2"/>
<feature type="domain" description="UPF0029" evidence="3">
    <location>
        <begin position="146"/>
        <end position="198"/>
    </location>
</feature>
<dbReference type="InterPro" id="IPR001498">
    <property type="entry name" value="Impact_N"/>
</dbReference>
<dbReference type="Pfam" id="PF09186">
    <property type="entry name" value="DUF1949"/>
    <property type="match status" value="1"/>
</dbReference>
<dbReference type="SUPFAM" id="SSF54980">
    <property type="entry name" value="EF-G C-terminal domain-like"/>
    <property type="match status" value="1"/>
</dbReference>